<dbReference type="Proteomes" id="UP000078576">
    <property type="component" value="Unassembled WGS sequence"/>
</dbReference>
<feature type="domain" description="C2 DOCK-type" evidence="9">
    <location>
        <begin position="625"/>
        <end position="804"/>
    </location>
</feature>
<evidence type="ECO:0000256" key="7">
    <source>
        <dbReference type="SAM" id="MobiDB-lite"/>
    </source>
</evidence>
<evidence type="ECO:0000256" key="5">
    <source>
        <dbReference type="PROSITE-ProRule" id="PRU00192"/>
    </source>
</evidence>
<gene>
    <name evidence="11" type="ORF">VP1G_08938</name>
</gene>
<evidence type="ECO:0000256" key="3">
    <source>
        <dbReference type="ARBA" id="ARBA00022490"/>
    </source>
</evidence>
<keyword evidence="3" id="KW-0963">Cytoplasm</keyword>
<feature type="compositionally biased region" description="Polar residues" evidence="7">
    <location>
        <begin position="1899"/>
        <end position="1915"/>
    </location>
</feature>
<dbReference type="OrthoDB" id="18896at2759"/>
<feature type="compositionally biased region" description="Pro residues" evidence="7">
    <location>
        <begin position="1874"/>
        <end position="1889"/>
    </location>
</feature>
<dbReference type="SUPFAM" id="SSF50044">
    <property type="entry name" value="SH3-domain"/>
    <property type="match status" value="1"/>
</dbReference>
<dbReference type="PROSITE" id="PS51651">
    <property type="entry name" value="DOCKER"/>
    <property type="match status" value="1"/>
</dbReference>
<sequence length="2083" mass="231149">MPWQPLPRIAFAIATYPFQSQEPEDLPLEIGDELYIIEETPDGNWLRGYLVAQPSLLAGLTSVKGQTLEARIYNGIFPRSCVEVREVLGETAEGSDGYLDNDGPEHTVGPAHLTASDSAKSGFAGQDKGRRTKDGELTLSLLGDGDGDRLQEWARGIADGTDGRLSVPVKRDPDGQRPQAPVPMLKIGDETPTSASEPLIDEIASCLREWHSTNLHELLLSRQYPKLDSLGHLITALYFARQQFLHNVLTAWEYKHLREKTVWDLVRVNKLCGGEVIVRDPNERGRVLTADDSVVEVTKLQSVMSLLDEPPRPVVEPTSLHHLVVDIRSIAGSLNEPMTLVLYLVRKPLGGFLTQLSEPYIIEVPAGGSMGTLGKNAHARMRTLFADLSPQDIGSAPSVESEIYLIVKIYAAEHIATGESNSRSGSISREAAPFPKDRPPLSTGNKAVRRSLMWAGKSTKTALSRGSPMAKVDERAEERPFSGGASDSRDGSQPPGTASSKASCTSSDGVTTLMADRLVGVGCLTLNAIMKQDEEIEQVVNIWSPSAKFVSEKESREEWDPLVREIVGSKSGQYEKPRNAERLQLHLRAFDHPDSDVLIKATPTLLSGICKTRKMGFSGAPTKPRSDIYITLDEASISKQTLLSRYGASATSMPINLPGNNLQATLEVRRSSGERIDACIYPSSNSDALDTWKSSAVEAGEPWRQTLRLLLDDDDVPAAHVVVYLSNMPNPPFAVAYLPLWDQQAFVRDGAHGLLLYKLDEYTSAAQPGPLGKGGYISLPSAAKGHSADVTGPLATLRLNTYLCSTRYSQDRVVLALLKWRERPRTEIPSLLKELIFVDEIEIVKLLDDVLDALFDILVEWTGDDEYEDLVFTALVRVLAITHDRRFNIAPLVDQYAETKFNCPFATPCLVRSFTRLLQKPTEPDTARKLRATFKVVRHILKFITHGRGQQKEKEVGIGITGSTSKFTRHLRSIFKALDSMMRSTAPVLVGSQTLAVQHFHTWLPELSGLLTTEEILHIAIDFMDSCSLVKGKLILYKLVLIINYAKLDIFSHPEQRSALSANTVRWIAPHWGHTEEVTDLWKDQVRLCCSILASQVNHLGPEIPDYIPKIIDSYLCIQTKPQQPKSGLSLLFPTSYPFPSKPTTEKIVAEEAIIELSAVLSALANSPNGMQLELTDDDLGLVLENTLHVHMSILQGEAFPPDWLSVHIYHHKSTMRTLQYLSSILLETFLPHPDEAETFNTELWKMFFTTLLKLVGSPSLALETFPEQKRRAVWKIAGDVREHGAELLRRTWEAIGWDTSPDEKQRYGLSRMGGYQVQYVPTLVGPIVELCLSVHEGLRGMAVEVLQTMMVSEWTLSEDLSVIQTEIIESLDAYFKSKPLTESILQKLFVGEVLERFEPLAELPDEPLCAAVRDLMATVDEFLDLLVAVHSGDGSGEASNLINRLRLMEFLRDMQKEDIFVRYVHQLADLQAGARNFTEAGLALRLHADLYDWDPIRTTRALSDPEYPAQSHFERKERIYFDMIKLFEDGEAWSSALAAYKELEAQYESNVFDFAKLARTQRAVATIYETIAKGEKLVPKYYKVTLRGLGFPASVRDKEYMYEGWPNERASGFTDRIQEQYPSAQIVTSESMVDVEGQFLVISSVSPHRDLTHHVFQRARVPQIIRDYIISAHPQKFSISTKRSTSGPVQEHFAEKIVFTTVEAFPTILRRSEIVRTEEVRLGAKEAALERIVRKTQEMTAVEKRISDGDKSDEVAQLLVDAISISVNPDSESSIVHYRQLVPGTQPVAETASQAGDEEDVDALEEEMLESQVPELDAQENAIKMALIDHALMIKRCLAMFSRSSNQILLLHQGDLQRCFEATFAPEIEAFTPPQPAPVNPQPSPPSATPMTPKHQHQFSTVSANGTTEVSTVQPVPLRPGRGARLSFLGGRKKEGQQQQQQQQANQVNGEQGHMSEMGRGENNSQVAEVHRRSAFPAQSYENQRPGLEMLGSASNGTHSHGPVSRSGTEASEWVTDSGSHASHDTRILAGTSVDSLENKERESMGGVGTPILGGVKKRLSMLRLGKKPGKGNGDMGALDEE</sequence>
<reference evidence="12" key="1">
    <citation type="submission" date="2014-12" db="EMBL/GenBank/DDBJ databases">
        <title>Genome Sequence of Valsa Canker Pathogens Uncovers a Specific Adaption of Colonization on Woody Bark.</title>
        <authorList>
            <person name="Yin Z."/>
            <person name="Liu H."/>
            <person name="Gao X."/>
            <person name="Li Z."/>
            <person name="Song N."/>
            <person name="Ke X."/>
            <person name="Dai Q."/>
            <person name="Wu Y."/>
            <person name="Sun Y."/>
            <person name="Xu J.-R."/>
            <person name="Kang Z.K."/>
            <person name="Wang L."/>
            <person name="Huang L."/>
        </authorList>
    </citation>
    <scope>NUCLEOTIDE SEQUENCE [LARGE SCALE GENOMIC DNA]</scope>
    <source>
        <strain evidence="12">SXYL134</strain>
    </source>
</reference>
<evidence type="ECO:0000256" key="6">
    <source>
        <dbReference type="PROSITE-ProRule" id="PRU00983"/>
    </source>
</evidence>
<dbReference type="InterPro" id="IPR026791">
    <property type="entry name" value="DOCK"/>
</dbReference>
<keyword evidence="4" id="KW-0597">Phosphoprotein</keyword>
<dbReference type="CDD" id="cd11684">
    <property type="entry name" value="DHR2_DOCK"/>
    <property type="match status" value="1"/>
</dbReference>
<feature type="domain" description="DOCKER" evidence="10">
    <location>
        <begin position="1452"/>
        <end position="1877"/>
    </location>
</feature>
<dbReference type="Gene3D" id="2.30.30.40">
    <property type="entry name" value="SH3 Domains"/>
    <property type="match status" value="1"/>
</dbReference>
<feature type="domain" description="SH3" evidence="8">
    <location>
        <begin position="7"/>
        <end position="87"/>
    </location>
</feature>
<dbReference type="Pfam" id="PF00018">
    <property type="entry name" value="SH3_1"/>
    <property type="match status" value="1"/>
</dbReference>
<dbReference type="PANTHER" id="PTHR45653:SF10">
    <property type="entry name" value="MYOBLAST CITY, ISOFORM B"/>
    <property type="match status" value="1"/>
</dbReference>
<dbReference type="GO" id="GO:0005886">
    <property type="term" value="C:plasma membrane"/>
    <property type="evidence" value="ECO:0007669"/>
    <property type="project" value="TreeGrafter"/>
</dbReference>
<dbReference type="EMBL" id="KN714787">
    <property type="protein sequence ID" value="KUI61796.1"/>
    <property type="molecule type" value="Genomic_DNA"/>
</dbReference>
<dbReference type="GO" id="GO:0005085">
    <property type="term" value="F:guanyl-nucleotide exchange factor activity"/>
    <property type="evidence" value="ECO:0007669"/>
    <property type="project" value="InterPro"/>
</dbReference>
<comment type="subcellular location">
    <subcellularLocation>
        <location evidence="1">Cytoplasm</location>
    </subcellularLocation>
</comment>
<feature type="region of interest" description="Disordered" evidence="7">
    <location>
        <begin position="419"/>
        <end position="507"/>
    </location>
</feature>
<evidence type="ECO:0000313" key="12">
    <source>
        <dbReference type="Proteomes" id="UP000078576"/>
    </source>
</evidence>
<evidence type="ECO:0000259" key="8">
    <source>
        <dbReference type="PROSITE" id="PS50002"/>
    </source>
</evidence>
<dbReference type="PROSITE" id="PS50002">
    <property type="entry name" value="SH3"/>
    <property type="match status" value="1"/>
</dbReference>
<dbReference type="GO" id="GO:0007264">
    <property type="term" value="P:small GTPase-mediated signal transduction"/>
    <property type="evidence" value="ECO:0007669"/>
    <property type="project" value="InterPro"/>
</dbReference>
<comment type="similarity">
    <text evidence="6">Belongs to the DOCK family.</text>
</comment>
<dbReference type="InterPro" id="IPR027007">
    <property type="entry name" value="C2_DOCK-type_domain"/>
</dbReference>
<dbReference type="SMART" id="SM00326">
    <property type="entry name" value="SH3"/>
    <property type="match status" value="1"/>
</dbReference>
<dbReference type="CDD" id="cd08679">
    <property type="entry name" value="C2_DOCK180_related"/>
    <property type="match status" value="1"/>
</dbReference>
<evidence type="ECO:0000259" key="10">
    <source>
        <dbReference type="PROSITE" id="PS51651"/>
    </source>
</evidence>
<feature type="compositionally biased region" description="Polar residues" evidence="7">
    <location>
        <begin position="494"/>
        <end position="507"/>
    </location>
</feature>
<organism evidence="11 12">
    <name type="scientific">Cytospora mali</name>
    <name type="common">Apple Valsa canker fungus</name>
    <name type="synonym">Valsa mali</name>
    <dbReference type="NCBI Taxonomy" id="578113"/>
    <lineage>
        <taxon>Eukaryota</taxon>
        <taxon>Fungi</taxon>
        <taxon>Dikarya</taxon>
        <taxon>Ascomycota</taxon>
        <taxon>Pezizomycotina</taxon>
        <taxon>Sordariomycetes</taxon>
        <taxon>Sordariomycetidae</taxon>
        <taxon>Diaporthales</taxon>
        <taxon>Cytosporaceae</taxon>
        <taxon>Cytospora</taxon>
    </lineage>
</organism>
<dbReference type="InterPro" id="IPR036028">
    <property type="entry name" value="SH3-like_dom_sf"/>
</dbReference>
<feature type="region of interest" description="Disordered" evidence="7">
    <location>
        <begin position="1989"/>
        <end position="2054"/>
    </location>
</feature>
<dbReference type="InterPro" id="IPR032376">
    <property type="entry name" value="DOCK_N"/>
</dbReference>
<dbReference type="Gene3D" id="2.60.40.150">
    <property type="entry name" value="C2 domain"/>
    <property type="match status" value="1"/>
</dbReference>
<dbReference type="InterPro" id="IPR001452">
    <property type="entry name" value="SH3_domain"/>
</dbReference>
<feature type="compositionally biased region" description="Polar residues" evidence="7">
    <location>
        <begin position="2007"/>
        <end position="2022"/>
    </location>
</feature>
<name>A0A194VDF1_CYTMA</name>
<dbReference type="InterPro" id="IPR056372">
    <property type="entry name" value="TPR_DOCK"/>
</dbReference>
<keyword evidence="2 5" id="KW-0728">SH3 domain</keyword>
<feature type="region of interest" description="Disordered" evidence="7">
    <location>
        <begin position="1871"/>
        <end position="1970"/>
    </location>
</feature>
<dbReference type="Pfam" id="PF16172">
    <property type="entry name" value="DOCK_N"/>
    <property type="match status" value="1"/>
</dbReference>
<dbReference type="Pfam" id="PF23554">
    <property type="entry name" value="TPR_DOCK"/>
    <property type="match status" value="1"/>
</dbReference>
<evidence type="ECO:0000256" key="1">
    <source>
        <dbReference type="ARBA" id="ARBA00004496"/>
    </source>
</evidence>
<feature type="region of interest" description="Disordered" evidence="7">
    <location>
        <begin position="2064"/>
        <end position="2083"/>
    </location>
</feature>
<dbReference type="Gene3D" id="1.20.1270.350">
    <property type="entry name" value="Dedicator of cytokinesis N-terminal subdomain"/>
    <property type="match status" value="1"/>
</dbReference>
<dbReference type="STRING" id="694573.A0A194VDF1"/>
<evidence type="ECO:0000313" key="11">
    <source>
        <dbReference type="EMBL" id="KUI61796.1"/>
    </source>
</evidence>
<protein>
    <submittedName>
        <fullName evidence="11">Dedicator of cytokinesis protein 1</fullName>
    </submittedName>
</protein>
<dbReference type="GO" id="GO:0031267">
    <property type="term" value="F:small GTPase binding"/>
    <property type="evidence" value="ECO:0007669"/>
    <property type="project" value="TreeGrafter"/>
</dbReference>
<dbReference type="GO" id="GO:0005737">
    <property type="term" value="C:cytoplasm"/>
    <property type="evidence" value="ECO:0007669"/>
    <property type="project" value="UniProtKB-SubCell"/>
</dbReference>
<feature type="region of interest" description="Disordered" evidence="7">
    <location>
        <begin position="164"/>
        <end position="194"/>
    </location>
</feature>
<dbReference type="InterPro" id="IPR035892">
    <property type="entry name" value="C2_domain_sf"/>
</dbReference>
<evidence type="ECO:0000259" key="9">
    <source>
        <dbReference type="PROSITE" id="PS51650"/>
    </source>
</evidence>
<keyword evidence="12" id="KW-1185">Reference proteome</keyword>
<feature type="region of interest" description="Disordered" evidence="7">
    <location>
        <begin position="93"/>
        <end position="131"/>
    </location>
</feature>
<dbReference type="InterPro" id="IPR027357">
    <property type="entry name" value="DOCKER_dom"/>
</dbReference>
<feature type="compositionally biased region" description="Basic and acidic residues" evidence="7">
    <location>
        <begin position="471"/>
        <end position="480"/>
    </location>
</feature>
<dbReference type="InterPro" id="IPR042455">
    <property type="entry name" value="DOCK_N_sub1"/>
</dbReference>
<dbReference type="PANTHER" id="PTHR45653">
    <property type="entry name" value="DEDICATOR OF CYTOKINESIS"/>
    <property type="match status" value="1"/>
</dbReference>
<evidence type="ECO:0000256" key="2">
    <source>
        <dbReference type="ARBA" id="ARBA00022443"/>
    </source>
</evidence>
<evidence type="ECO:0000256" key="4">
    <source>
        <dbReference type="ARBA" id="ARBA00022553"/>
    </source>
</evidence>
<dbReference type="InterPro" id="IPR043161">
    <property type="entry name" value="DOCK_C_lobe_A"/>
</dbReference>
<accession>A0A194VDF1</accession>
<dbReference type="Gene3D" id="1.25.40.410">
    <property type="match status" value="1"/>
</dbReference>
<proteinExistence type="inferred from homology"/>
<dbReference type="Pfam" id="PF14429">
    <property type="entry name" value="DOCK-C2"/>
    <property type="match status" value="1"/>
</dbReference>
<dbReference type="PROSITE" id="PS51650">
    <property type="entry name" value="C2_DOCK"/>
    <property type="match status" value="1"/>
</dbReference>
<dbReference type="CDD" id="cd00174">
    <property type="entry name" value="SH3"/>
    <property type="match status" value="1"/>
</dbReference>